<dbReference type="SMART" id="SM00060">
    <property type="entry name" value="FN3"/>
    <property type="match status" value="2"/>
</dbReference>
<feature type="non-terminal residue" evidence="4">
    <location>
        <position position="1"/>
    </location>
</feature>
<protein>
    <submittedName>
        <fullName evidence="4">Fibronectin type III domain protein</fullName>
    </submittedName>
</protein>
<accession>A0A0B1SMQ7</accession>
<dbReference type="AlphaFoldDB" id="A0A0B1SMQ7"/>
<evidence type="ECO:0000256" key="2">
    <source>
        <dbReference type="ARBA" id="ARBA00023157"/>
    </source>
</evidence>
<evidence type="ECO:0000313" key="4">
    <source>
        <dbReference type="EMBL" id="KHJ86214.1"/>
    </source>
</evidence>
<dbReference type="InterPro" id="IPR036116">
    <property type="entry name" value="FN3_sf"/>
</dbReference>
<keyword evidence="2" id="KW-1015">Disulfide bond</keyword>
<reference evidence="4 5" key="1">
    <citation type="submission" date="2014-03" db="EMBL/GenBank/DDBJ databases">
        <title>Draft genome of the hookworm Oesophagostomum dentatum.</title>
        <authorList>
            <person name="Mitreva M."/>
        </authorList>
    </citation>
    <scope>NUCLEOTIDE SEQUENCE [LARGE SCALE GENOMIC DNA]</scope>
    <source>
        <strain evidence="4 5">OD-Hann</strain>
    </source>
</reference>
<keyword evidence="1" id="KW-0677">Repeat</keyword>
<evidence type="ECO:0000256" key="1">
    <source>
        <dbReference type="ARBA" id="ARBA00022737"/>
    </source>
</evidence>
<keyword evidence="5" id="KW-1185">Reference proteome</keyword>
<proteinExistence type="predicted"/>
<dbReference type="PROSITE" id="PS50853">
    <property type="entry name" value="FN3"/>
    <property type="match status" value="1"/>
</dbReference>
<dbReference type="InterPro" id="IPR013783">
    <property type="entry name" value="Ig-like_fold"/>
</dbReference>
<dbReference type="PANTHER" id="PTHR24051">
    <property type="entry name" value="SUSHI DOMAIN-CONTAINING PROTEIN 1"/>
    <property type="match status" value="1"/>
</dbReference>
<evidence type="ECO:0000259" key="3">
    <source>
        <dbReference type="PROSITE" id="PS50853"/>
    </source>
</evidence>
<feature type="domain" description="Fibronectin type-III" evidence="3">
    <location>
        <begin position="55"/>
        <end position="159"/>
    </location>
</feature>
<dbReference type="Pfam" id="PF00041">
    <property type="entry name" value="fn3"/>
    <property type="match status" value="1"/>
</dbReference>
<dbReference type="EMBL" id="KN561186">
    <property type="protein sequence ID" value="KHJ86214.1"/>
    <property type="molecule type" value="Genomic_DNA"/>
</dbReference>
<organism evidence="4 5">
    <name type="scientific">Oesophagostomum dentatum</name>
    <name type="common">Nodular worm</name>
    <dbReference type="NCBI Taxonomy" id="61180"/>
    <lineage>
        <taxon>Eukaryota</taxon>
        <taxon>Metazoa</taxon>
        <taxon>Ecdysozoa</taxon>
        <taxon>Nematoda</taxon>
        <taxon>Chromadorea</taxon>
        <taxon>Rhabditida</taxon>
        <taxon>Rhabditina</taxon>
        <taxon>Rhabditomorpha</taxon>
        <taxon>Strongyloidea</taxon>
        <taxon>Strongylidae</taxon>
        <taxon>Oesophagostomum</taxon>
    </lineage>
</organism>
<dbReference type="InterPro" id="IPR003961">
    <property type="entry name" value="FN3_dom"/>
</dbReference>
<name>A0A0B1SMQ7_OESDE</name>
<gene>
    <name evidence="4" type="ORF">OESDEN_14044</name>
</gene>
<dbReference type="OrthoDB" id="5969272at2759"/>
<dbReference type="InterPro" id="IPR051622">
    <property type="entry name" value="R-tyr_protein_phosphatases"/>
</dbReference>
<dbReference type="SUPFAM" id="SSF49265">
    <property type="entry name" value="Fibronectin type III"/>
    <property type="match status" value="2"/>
</dbReference>
<dbReference type="Gene3D" id="2.60.40.10">
    <property type="entry name" value="Immunoglobulins"/>
    <property type="match status" value="2"/>
</dbReference>
<sequence>VSVYVGPKIRTYTFTSLVGNTTYRASVETFENDVSLWYASNVFTTSLASLQWLPAPTDIVLLDKTNTSLEVSWTSPEIHETGHNAVINQHLMNVYEYLPSSKVLLKKFSLNIPVPKTTYSIGRLTPGAVYNVTLQVALFHSIFLNTRKSVNLKAGTNYGYGTLGWAVFSTLYRNEDGFILKQRMKTPNALTLTWPAQWLPSPTSRFTIRAKTIHSPDNVDKEIMNMGVGEVGKASEFVLRNLHPGSTYNISITTAVEPTKSRSSWRHGVELKTAWSVFSTLTQGEYAVSDPRIVVETDTAASVVFQPLRHLGEVQYQVKSC</sequence>
<dbReference type="PANTHER" id="PTHR24051:SF9">
    <property type="entry name" value="FIBRONECTIN TYPE-III DOMAIN-CONTAINING PROTEIN"/>
    <property type="match status" value="1"/>
</dbReference>
<evidence type="ECO:0000313" key="5">
    <source>
        <dbReference type="Proteomes" id="UP000053660"/>
    </source>
</evidence>
<dbReference type="Proteomes" id="UP000053660">
    <property type="component" value="Unassembled WGS sequence"/>
</dbReference>